<organism evidence="2 3">
    <name type="scientific">Liparis tanakae</name>
    <name type="common">Tanaka's snailfish</name>
    <dbReference type="NCBI Taxonomy" id="230148"/>
    <lineage>
        <taxon>Eukaryota</taxon>
        <taxon>Metazoa</taxon>
        <taxon>Chordata</taxon>
        <taxon>Craniata</taxon>
        <taxon>Vertebrata</taxon>
        <taxon>Euteleostomi</taxon>
        <taxon>Actinopterygii</taxon>
        <taxon>Neopterygii</taxon>
        <taxon>Teleostei</taxon>
        <taxon>Neoteleostei</taxon>
        <taxon>Acanthomorphata</taxon>
        <taxon>Eupercaria</taxon>
        <taxon>Perciformes</taxon>
        <taxon>Cottioidei</taxon>
        <taxon>Cottales</taxon>
        <taxon>Liparidae</taxon>
        <taxon>Liparis</taxon>
    </lineage>
</organism>
<gene>
    <name evidence="2" type="ORF">EYF80_038497</name>
</gene>
<dbReference type="EMBL" id="SRLO01000586">
    <property type="protein sequence ID" value="TNN51333.1"/>
    <property type="molecule type" value="Genomic_DNA"/>
</dbReference>
<evidence type="ECO:0000313" key="2">
    <source>
        <dbReference type="EMBL" id="TNN51333.1"/>
    </source>
</evidence>
<name>A0A4Z2GEL5_9TELE</name>
<evidence type="ECO:0000256" key="1">
    <source>
        <dbReference type="SAM" id="MobiDB-lite"/>
    </source>
</evidence>
<accession>A0A4Z2GEL5</accession>
<feature type="region of interest" description="Disordered" evidence="1">
    <location>
        <begin position="1"/>
        <end position="35"/>
    </location>
</feature>
<feature type="compositionally biased region" description="Polar residues" evidence="1">
    <location>
        <begin position="12"/>
        <end position="31"/>
    </location>
</feature>
<dbReference type="Proteomes" id="UP000314294">
    <property type="component" value="Unassembled WGS sequence"/>
</dbReference>
<keyword evidence="3" id="KW-1185">Reference proteome</keyword>
<dbReference type="AlphaFoldDB" id="A0A4Z2GEL5"/>
<sequence>MHSYSVARHAGSDSQRLNFNQPKSQPPTECSSGFRISGSAAFARRPERTFDSGSAVGAAELLATRKKVR</sequence>
<comment type="caution">
    <text evidence="2">The sequence shown here is derived from an EMBL/GenBank/DDBJ whole genome shotgun (WGS) entry which is preliminary data.</text>
</comment>
<reference evidence="2 3" key="1">
    <citation type="submission" date="2019-03" db="EMBL/GenBank/DDBJ databases">
        <title>First draft genome of Liparis tanakae, snailfish: a comprehensive survey of snailfish specific genes.</title>
        <authorList>
            <person name="Kim W."/>
            <person name="Song I."/>
            <person name="Jeong J.-H."/>
            <person name="Kim D."/>
            <person name="Kim S."/>
            <person name="Ryu S."/>
            <person name="Song J.Y."/>
            <person name="Lee S.K."/>
        </authorList>
    </citation>
    <scope>NUCLEOTIDE SEQUENCE [LARGE SCALE GENOMIC DNA]</scope>
    <source>
        <tissue evidence="2">Muscle</tissue>
    </source>
</reference>
<evidence type="ECO:0000313" key="3">
    <source>
        <dbReference type="Proteomes" id="UP000314294"/>
    </source>
</evidence>
<protein>
    <submittedName>
        <fullName evidence="2">Uncharacterized protein</fullName>
    </submittedName>
</protein>
<proteinExistence type="predicted"/>